<dbReference type="InterPro" id="IPR016047">
    <property type="entry name" value="M23ase_b-sheet_dom"/>
</dbReference>
<organism evidence="3 4">
    <name type="scientific">Sphingomonas vulcanisoli</name>
    <dbReference type="NCBI Taxonomy" id="1658060"/>
    <lineage>
        <taxon>Bacteria</taxon>
        <taxon>Pseudomonadati</taxon>
        <taxon>Pseudomonadota</taxon>
        <taxon>Alphaproteobacteria</taxon>
        <taxon>Sphingomonadales</taxon>
        <taxon>Sphingomonadaceae</taxon>
        <taxon>Sphingomonas</taxon>
    </lineage>
</organism>
<dbReference type="InterPro" id="IPR011055">
    <property type="entry name" value="Dup_hybrid_motif"/>
</dbReference>
<feature type="region of interest" description="Disordered" evidence="1">
    <location>
        <begin position="18"/>
        <end position="39"/>
    </location>
</feature>
<dbReference type="EMBL" id="JAAOZC010000004">
    <property type="protein sequence ID" value="NIJ08344.1"/>
    <property type="molecule type" value="Genomic_DNA"/>
</dbReference>
<feature type="domain" description="M23ase beta-sheet core" evidence="2">
    <location>
        <begin position="191"/>
        <end position="283"/>
    </location>
</feature>
<accession>A0ABX0TVZ4</accession>
<dbReference type="Pfam" id="PF01551">
    <property type="entry name" value="Peptidase_M23"/>
    <property type="match status" value="1"/>
</dbReference>
<dbReference type="Proteomes" id="UP000727456">
    <property type="component" value="Unassembled WGS sequence"/>
</dbReference>
<dbReference type="Gene3D" id="2.70.70.10">
    <property type="entry name" value="Glucose Permease (Domain IIA)"/>
    <property type="match status" value="1"/>
</dbReference>
<gene>
    <name evidence="3" type="ORF">FHS31_001961</name>
</gene>
<evidence type="ECO:0000313" key="3">
    <source>
        <dbReference type="EMBL" id="NIJ08344.1"/>
    </source>
</evidence>
<dbReference type="SUPFAM" id="SSF51261">
    <property type="entry name" value="Duplicated hybrid motif"/>
    <property type="match status" value="1"/>
</dbReference>
<sequence length="298" mass="31259">MSAATALLLLAACAERQTAPGPHTLPPPPGQPIAPPPPQIVSPTLFQLKGEVTQGTLLYGTAPKDTALLLLDGKPLRFAADGRFVIGLNRDAPPTALLEARLADGRLLRLPLTVTPRQWDISNLPTLQRGGTATPAQKRIRDAEIAQIAAAKAVNAESDGWRGPWAWPAVGRISTLFGSQRTYANGVSGAPHGGIDIARPTGWPALAPADGVVVLVTDHPFTLEGNMVMIDHGMGLVSAIMHLSAIEVVSGQRVTRGEEIGKVGMTGSATGPHLHWGVTWNASARLDPLLIVGPMPKP</sequence>
<keyword evidence="4" id="KW-1185">Reference proteome</keyword>
<dbReference type="PANTHER" id="PTHR21666:SF285">
    <property type="entry name" value="M23 FAMILY METALLOPEPTIDASE"/>
    <property type="match status" value="1"/>
</dbReference>
<evidence type="ECO:0000256" key="1">
    <source>
        <dbReference type="SAM" id="MobiDB-lite"/>
    </source>
</evidence>
<comment type="caution">
    <text evidence="3">The sequence shown here is derived from an EMBL/GenBank/DDBJ whole genome shotgun (WGS) entry which is preliminary data.</text>
</comment>
<dbReference type="CDD" id="cd12797">
    <property type="entry name" value="M23_peptidase"/>
    <property type="match status" value="1"/>
</dbReference>
<dbReference type="PANTHER" id="PTHR21666">
    <property type="entry name" value="PEPTIDASE-RELATED"/>
    <property type="match status" value="1"/>
</dbReference>
<dbReference type="InterPro" id="IPR050570">
    <property type="entry name" value="Cell_wall_metabolism_enzyme"/>
</dbReference>
<feature type="compositionally biased region" description="Pro residues" evidence="1">
    <location>
        <begin position="23"/>
        <end position="39"/>
    </location>
</feature>
<evidence type="ECO:0000259" key="2">
    <source>
        <dbReference type="Pfam" id="PF01551"/>
    </source>
</evidence>
<proteinExistence type="predicted"/>
<name>A0ABX0TVZ4_9SPHN</name>
<evidence type="ECO:0000313" key="4">
    <source>
        <dbReference type="Proteomes" id="UP000727456"/>
    </source>
</evidence>
<dbReference type="RefSeq" id="WP_243843389.1">
    <property type="nucleotide sequence ID" value="NZ_JAAOZC010000004.1"/>
</dbReference>
<protein>
    <recommendedName>
        <fullName evidence="2">M23ase beta-sheet core domain-containing protein</fullName>
    </recommendedName>
</protein>
<reference evidence="3 4" key="1">
    <citation type="submission" date="2020-03" db="EMBL/GenBank/DDBJ databases">
        <title>Genomic Encyclopedia of Type Strains, Phase III (KMG-III): the genomes of soil and plant-associated and newly described type strains.</title>
        <authorList>
            <person name="Whitman W."/>
        </authorList>
    </citation>
    <scope>NUCLEOTIDE SEQUENCE [LARGE SCALE GENOMIC DNA]</scope>
    <source>
        <strain evidence="3 4">CECT 8804</strain>
    </source>
</reference>